<evidence type="ECO:0000256" key="4">
    <source>
        <dbReference type="ARBA" id="ARBA00022576"/>
    </source>
</evidence>
<dbReference type="Gene3D" id="3.40.640.10">
    <property type="entry name" value="Type I PLP-dependent aspartate aminotransferase-like (Major domain)"/>
    <property type="match status" value="1"/>
</dbReference>
<dbReference type="PRINTS" id="PR00799">
    <property type="entry name" value="TRANSAMINASE"/>
</dbReference>
<evidence type="ECO:0000313" key="8">
    <source>
        <dbReference type="EMBL" id="TWU45296.1"/>
    </source>
</evidence>
<keyword evidence="4 8" id="KW-0032">Aminotransferase</keyword>
<dbReference type="AlphaFoldDB" id="A0A5C6ECM2"/>
<comment type="cofactor">
    <cofactor evidence="1">
        <name>pyridoxal 5'-phosphate</name>
        <dbReference type="ChEBI" id="CHEBI:597326"/>
    </cofactor>
</comment>
<dbReference type="Proteomes" id="UP000315471">
    <property type="component" value="Unassembled WGS sequence"/>
</dbReference>
<dbReference type="CDD" id="cd00609">
    <property type="entry name" value="AAT_like"/>
    <property type="match status" value="1"/>
</dbReference>
<dbReference type="FunFam" id="3.40.640.10:FF:000066">
    <property type="entry name" value="Aspartate aminotransferase"/>
    <property type="match status" value="1"/>
</dbReference>
<evidence type="ECO:0000256" key="5">
    <source>
        <dbReference type="ARBA" id="ARBA00022679"/>
    </source>
</evidence>
<dbReference type="InterPro" id="IPR015424">
    <property type="entry name" value="PyrdxlP-dep_Trfase"/>
</dbReference>
<dbReference type="Pfam" id="PF00155">
    <property type="entry name" value="Aminotran_1_2"/>
    <property type="match status" value="1"/>
</dbReference>
<keyword evidence="9" id="KW-1185">Reference proteome</keyword>
<evidence type="ECO:0000313" key="9">
    <source>
        <dbReference type="Proteomes" id="UP000315471"/>
    </source>
</evidence>
<dbReference type="InterPro" id="IPR004839">
    <property type="entry name" value="Aminotransferase_I/II_large"/>
</dbReference>
<dbReference type="Gene3D" id="3.90.1150.10">
    <property type="entry name" value="Aspartate Aminotransferase, domain 1"/>
    <property type="match status" value="1"/>
</dbReference>
<comment type="subunit">
    <text evidence="3">Homodimer.</text>
</comment>
<dbReference type="GO" id="GO:0030170">
    <property type="term" value="F:pyridoxal phosphate binding"/>
    <property type="evidence" value="ECO:0007669"/>
    <property type="project" value="InterPro"/>
</dbReference>
<reference evidence="8 9" key="1">
    <citation type="submission" date="2019-02" db="EMBL/GenBank/DDBJ databases">
        <title>Deep-cultivation of Planctomycetes and their phenomic and genomic characterization uncovers novel biology.</title>
        <authorList>
            <person name="Wiegand S."/>
            <person name="Jogler M."/>
            <person name="Boedeker C."/>
            <person name="Pinto D."/>
            <person name="Vollmers J."/>
            <person name="Rivas-Marin E."/>
            <person name="Kohn T."/>
            <person name="Peeters S.H."/>
            <person name="Heuer A."/>
            <person name="Rast P."/>
            <person name="Oberbeckmann S."/>
            <person name="Bunk B."/>
            <person name="Jeske O."/>
            <person name="Meyerdierks A."/>
            <person name="Storesund J.E."/>
            <person name="Kallscheuer N."/>
            <person name="Luecker S."/>
            <person name="Lage O.M."/>
            <person name="Pohl T."/>
            <person name="Merkel B.J."/>
            <person name="Hornburger P."/>
            <person name="Mueller R.-W."/>
            <person name="Bruemmer F."/>
            <person name="Labrenz M."/>
            <person name="Spormann A.M."/>
            <person name="Op Den Camp H."/>
            <person name="Overmann J."/>
            <person name="Amann R."/>
            <person name="Jetten M.S.M."/>
            <person name="Mascher T."/>
            <person name="Medema M.H."/>
            <person name="Devos D.P."/>
            <person name="Kaster A.-K."/>
            <person name="Ovreas L."/>
            <person name="Rohde M."/>
            <person name="Galperin M.Y."/>
            <person name="Jogler C."/>
        </authorList>
    </citation>
    <scope>NUCLEOTIDE SEQUENCE [LARGE SCALE GENOMIC DNA]</scope>
    <source>
        <strain evidence="8 9">Q31b</strain>
    </source>
</reference>
<protein>
    <submittedName>
        <fullName evidence="8">Aspartate aminotransferase</fullName>
        <ecNumber evidence="8">2.6.1.1</ecNumber>
    </submittedName>
</protein>
<dbReference type="EMBL" id="SJPY01000001">
    <property type="protein sequence ID" value="TWU45296.1"/>
    <property type="molecule type" value="Genomic_DNA"/>
</dbReference>
<dbReference type="PANTHER" id="PTHR11879">
    <property type="entry name" value="ASPARTATE AMINOTRANSFERASE"/>
    <property type="match status" value="1"/>
</dbReference>
<evidence type="ECO:0000256" key="1">
    <source>
        <dbReference type="ARBA" id="ARBA00001933"/>
    </source>
</evidence>
<dbReference type="SUPFAM" id="SSF53383">
    <property type="entry name" value="PLP-dependent transferases"/>
    <property type="match status" value="1"/>
</dbReference>
<keyword evidence="6" id="KW-0663">Pyridoxal phosphate</keyword>
<comment type="caution">
    <text evidence="8">The sequence shown here is derived from an EMBL/GenBank/DDBJ whole genome shotgun (WGS) entry which is preliminary data.</text>
</comment>
<comment type="similarity">
    <text evidence="2">Belongs to the class-I pyridoxal-phosphate-dependent aminotransferase family.</text>
</comment>
<feature type="domain" description="Aminotransferase class I/classII large" evidence="7">
    <location>
        <begin position="96"/>
        <end position="459"/>
    </location>
</feature>
<dbReference type="InterPro" id="IPR015421">
    <property type="entry name" value="PyrdxlP-dep_Trfase_major"/>
</dbReference>
<proteinExistence type="inferred from homology"/>
<dbReference type="GO" id="GO:0004069">
    <property type="term" value="F:L-aspartate:2-oxoglutarate aminotransferase activity"/>
    <property type="evidence" value="ECO:0007669"/>
    <property type="project" value="UniProtKB-EC"/>
</dbReference>
<evidence type="ECO:0000256" key="3">
    <source>
        <dbReference type="ARBA" id="ARBA00011738"/>
    </source>
</evidence>
<dbReference type="EC" id="2.6.1.1" evidence="8"/>
<dbReference type="GO" id="GO:0006520">
    <property type="term" value="P:amino acid metabolic process"/>
    <property type="evidence" value="ECO:0007669"/>
    <property type="project" value="InterPro"/>
</dbReference>
<accession>A0A5C6ECM2</accession>
<dbReference type="InterPro" id="IPR000796">
    <property type="entry name" value="Asp_trans"/>
</dbReference>
<dbReference type="PANTHER" id="PTHR11879:SF22">
    <property type="entry name" value="ASPARTATE AMINOTRANSFERASE, MITOCHONDRIAL"/>
    <property type="match status" value="1"/>
</dbReference>
<name>A0A5C6ECM2_9BACT</name>
<gene>
    <name evidence="8" type="primary">aspC</name>
    <name evidence="8" type="ORF">Q31b_04670</name>
</gene>
<sequence>MKRRVGSAEGHPFRRDCDKGLGVLFDLDYDLAFLSPPYSPIWQPYLRGFPMTSSSTTSLSTSAAQSAAQRLGTVAMAPPDAILGLTEAFVADAKPNKMNLSVGVYKDASGKTPILECVKQAERKLLEDETTKGYLGIDGLPSYREHVHSLVFGDRVASDRIAVLQTPGGTGALRVASEFLVTQLAPIRIWMSSPTWANHPAIFRAAGLPSETYRYLAADRTSLDVDAMLQDLNEKTSPGEAVLLHACCHNPTGIDPTPEQWKAIAETVAKRRLLPIVDFAYQGFGDGLEQDAVGLHTVLDAVDEAIVCTSFSKNFGLYSERVGAICLVAADSDAMKASQSQLKTIVRTNYSNPPRHGGAIVACVLDDPSLTEMWKSEVEEMRQRITRLRTQFVETMKSTGKGHDFSFLLPQRGMFSFSGLTPMQVDELKHKFGIYIVGSGRINVAGMNENKMPELCEAVASVLES</sequence>
<dbReference type="GO" id="GO:0042802">
    <property type="term" value="F:identical protein binding"/>
    <property type="evidence" value="ECO:0007669"/>
    <property type="project" value="TreeGrafter"/>
</dbReference>
<evidence type="ECO:0000259" key="7">
    <source>
        <dbReference type="Pfam" id="PF00155"/>
    </source>
</evidence>
<keyword evidence="5 8" id="KW-0808">Transferase</keyword>
<organism evidence="8 9">
    <name type="scientific">Novipirellula aureliae</name>
    <dbReference type="NCBI Taxonomy" id="2527966"/>
    <lineage>
        <taxon>Bacteria</taxon>
        <taxon>Pseudomonadati</taxon>
        <taxon>Planctomycetota</taxon>
        <taxon>Planctomycetia</taxon>
        <taxon>Pirellulales</taxon>
        <taxon>Pirellulaceae</taxon>
        <taxon>Novipirellula</taxon>
    </lineage>
</organism>
<dbReference type="InterPro" id="IPR015422">
    <property type="entry name" value="PyrdxlP-dep_Trfase_small"/>
</dbReference>
<evidence type="ECO:0000256" key="2">
    <source>
        <dbReference type="ARBA" id="ARBA00007441"/>
    </source>
</evidence>
<dbReference type="NCBIfam" id="NF006719">
    <property type="entry name" value="PRK09257.1"/>
    <property type="match status" value="1"/>
</dbReference>
<evidence type="ECO:0000256" key="6">
    <source>
        <dbReference type="ARBA" id="ARBA00022898"/>
    </source>
</evidence>